<keyword evidence="1" id="KW-0812">Transmembrane</keyword>
<dbReference type="RefSeq" id="WP_146503047.1">
    <property type="nucleotide sequence ID" value="NZ_SJPG01000001.1"/>
</dbReference>
<proteinExistence type="predicted"/>
<evidence type="ECO:0000313" key="2">
    <source>
        <dbReference type="EMBL" id="TWT61007.1"/>
    </source>
</evidence>
<evidence type="ECO:0000313" key="3">
    <source>
        <dbReference type="Proteomes" id="UP000316095"/>
    </source>
</evidence>
<accession>A0A5C5XCW7</accession>
<evidence type="ECO:0000256" key="1">
    <source>
        <dbReference type="SAM" id="Phobius"/>
    </source>
</evidence>
<name>A0A5C5XCW7_9PLAN</name>
<protein>
    <submittedName>
        <fullName evidence="2">Uncharacterized protein</fullName>
    </submittedName>
</protein>
<comment type="caution">
    <text evidence="2">The sequence shown here is derived from an EMBL/GenBank/DDBJ whole genome shotgun (WGS) entry which is preliminary data.</text>
</comment>
<feature type="transmembrane region" description="Helical" evidence="1">
    <location>
        <begin position="163"/>
        <end position="185"/>
    </location>
</feature>
<dbReference type="Proteomes" id="UP000316095">
    <property type="component" value="Unassembled WGS sequence"/>
</dbReference>
<reference evidence="2 3" key="1">
    <citation type="submission" date="2019-02" db="EMBL/GenBank/DDBJ databases">
        <title>Deep-cultivation of Planctomycetes and their phenomic and genomic characterization uncovers novel biology.</title>
        <authorList>
            <person name="Wiegand S."/>
            <person name="Jogler M."/>
            <person name="Boedeker C."/>
            <person name="Pinto D."/>
            <person name="Vollmers J."/>
            <person name="Rivas-Marin E."/>
            <person name="Kohn T."/>
            <person name="Peeters S.H."/>
            <person name="Heuer A."/>
            <person name="Rast P."/>
            <person name="Oberbeckmann S."/>
            <person name="Bunk B."/>
            <person name="Jeske O."/>
            <person name="Meyerdierks A."/>
            <person name="Storesund J.E."/>
            <person name="Kallscheuer N."/>
            <person name="Luecker S."/>
            <person name="Lage O.M."/>
            <person name="Pohl T."/>
            <person name="Merkel B.J."/>
            <person name="Hornburger P."/>
            <person name="Mueller R.-W."/>
            <person name="Bruemmer F."/>
            <person name="Labrenz M."/>
            <person name="Spormann A.M."/>
            <person name="Op Den Camp H."/>
            <person name="Overmann J."/>
            <person name="Amann R."/>
            <person name="Jetten M.S.M."/>
            <person name="Mascher T."/>
            <person name="Medema M.H."/>
            <person name="Devos D.P."/>
            <person name="Kaster A.-K."/>
            <person name="Ovreas L."/>
            <person name="Rohde M."/>
            <person name="Galperin M.Y."/>
            <person name="Jogler C."/>
        </authorList>
    </citation>
    <scope>NUCLEOTIDE SEQUENCE [LARGE SCALE GENOMIC DNA]</scope>
    <source>
        <strain evidence="2 3">Pan54</strain>
    </source>
</reference>
<keyword evidence="3" id="KW-1185">Reference proteome</keyword>
<organism evidence="2 3">
    <name type="scientific">Rubinisphaera italica</name>
    <dbReference type="NCBI Taxonomy" id="2527969"/>
    <lineage>
        <taxon>Bacteria</taxon>
        <taxon>Pseudomonadati</taxon>
        <taxon>Planctomycetota</taxon>
        <taxon>Planctomycetia</taxon>
        <taxon>Planctomycetales</taxon>
        <taxon>Planctomycetaceae</taxon>
        <taxon>Rubinisphaera</taxon>
    </lineage>
</organism>
<gene>
    <name evidence="2" type="ORF">Pan54_17400</name>
</gene>
<feature type="transmembrane region" description="Helical" evidence="1">
    <location>
        <begin position="24"/>
        <end position="44"/>
    </location>
</feature>
<keyword evidence="1" id="KW-1133">Transmembrane helix</keyword>
<dbReference type="EMBL" id="SJPG01000001">
    <property type="protein sequence ID" value="TWT61007.1"/>
    <property type="molecule type" value="Genomic_DNA"/>
</dbReference>
<dbReference type="AlphaFoldDB" id="A0A5C5XCW7"/>
<sequence length="798" mass="90063">MDLKIPEQIDQILSQLRAAIRRYVVLRGTALVLTVIAILFWITLGIDNAWFGITRLEIPRSVRFVILLICLSIIVLVFYQTLIWQMLVKLRRRALALLLERTFPELNDRLITVVELSEQDKNQPASRGTLSDKMVQKTIDDAGNLVKSLETNRVFDFGPLRTAIVLASVAVVSLAATAAASPGTLSHWSNAYLKLAEEYWNRKNGLEIVSIAQPGDRVREFKNRTLKHAAGTDLTIVARVQEGKTAPDQVMISYRTKTDTRGKAVMAPAGEGEFRYTIGNLVDDLQFTITGGDFTTVEPFSVITVPEPAIESLVANCTFPEYTGWNQPGIGDEREQVIGTAELNVPMETTLVLQAASTSPIRIVRILGRRFELTIEKKSANEEPVAICRYLDDLGVARREVKLTQKYSGPFLSEDGRQISIPALITEVESTIQNCFDKEAESCYADGIVIDREDKLSILLEDVDQIVNLKPIRIHVRGVVDESPEVKTRLVGIGRAITRKAFLPVEGELQDDYGLISAAFQYRLEQQKEPVLLPLKRQPVDTRFYEISQQEESTSERFDVMPLDLEVGNILYLNLTATDNDTINGPHLSLSETYRLKIVTDEELLSILHQDELNLRRRFEQLIEELTRSRDDFATAMTENADDPTDDSLPVGDAVQRSLNTLRKDSVETDAIRVAFESIQLEMVNNRIDTPQVRIRLQSKIIDPLTDLLEDEFATTEEHFRLLDFALRESTQTDITADLCLNDLDGLLTGLRQILLEMRKLESFQEVIELLKGIIDEEKALKAQTEEERKNKLIDLLN</sequence>
<dbReference type="OrthoDB" id="256197at2"/>
<keyword evidence="1" id="KW-0472">Membrane</keyword>
<feature type="transmembrane region" description="Helical" evidence="1">
    <location>
        <begin position="64"/>
        <end position="84"/>
    </location>
</feature>